<dbReference type="PANTHER" id="PTHR33295">
    <property type="entry name" value="ATPASE"/>
    <property type="match status" value="1"/>
</dbReference>
<evidence type="ECO:0000259" key="2">
    <source>
        <dbReference type="Pfam" id="PF13635"/>
    </source>
</evidence>
<reference evidence="4" key="1">
    <citation type="submission" date="2016-11" db="EMBL/GenBank/DDBJ databases">
        <authorList>
            <person name="Varghese N."/>
            <person name="Submissions S."/>
        </authorList>
    </citation>
    <scope>NUCLEOTIDE SEQUENCE [LARGE SCALE GENOMIC DNA]</scope>
    <source>
        <strain evidence="4">UWOS</strain>
    </source>
</reference>
<dbReference type="InterPro" id="IPR041682">
    <property type="entry name" value="AAA_14"/>
</dbReference>
<protein>
    <submittedName>
        <fullName evidence="3">Uncharacterized protein</fullName>
    </submittedName>
</protein>
<dbReference type="RefSeq" id="WP_073306464.1">
    <property type="nucleotide sequence ID" value="NZ_FRAW01000073.1"/>
</dbReference>
<name>A0A1M6ZU56_9BACT</name>
<feature type="domain" description="AAA" evidence="1">
    <location>
        <begin position="20"/>
        <end position="157"/>
    </location>
</feature>
<dbReference type="PANTHER" id="PTHR33295:SF7">
    <property type="entry name" value="ATPASE"/>
    <property type="match status" value="1"/>
</dbReference>
<feature type="domain" description="DUF4143" evidence="2">
    <location>
        <begin position="249"/>
        <end position="397"/>
    </location>
</feature>
<evidence type="ECO:0000313" key="3">
    <source>
        <dbReference type="EMBL" id="SHL34028.1"/>
    </source>
</evidence>
<dbReference type="AlphaFoldDB" id="A0A1M6ZU56"/>
<dbReference type="InterPro" id="IPR027417">
    <property type="entry name" value="P-loop_NTPase"/>
</dbReference>
<dbReference type="EMBL" id="FRAW01000073">
    <property type="protein sequence ID" value="SHL34028.1"/>
    <property type="molecule type" value="Genomic_DNA"/>
</dbReference>
<evidence type="ECO:0000259" key="1">
    <source>
        <dbReference type="Pfam" id="PF13173"/>
    </source>
</evidence>
<dbReference type="SUPFAM" id="SSF52540">
    <property type="entry name" value="P-loop containing nucleoside triphosphate hydrolases"/>
    <property type="match status" value="1"/>
</dbReference>
<sequence length="445" mass="51063">MFKRKILKEFEKWKVSGGKKKALVVKGMRQIGKTSSVMEFARTNYENIVYINFKENESAKRVFEGDLNINRITIDLSALFPNTHFVKNKTVIIFDEIQECANARASIKPFMEDGRYDLICTGSLLGIKGYNRKKGKGVPTGFERIIYMKPMDFEEFLWAKGIGENVIEYLKGCFKRKEPVSEATHNALLRYFKEYLCVGGLPYVVSRFVETSDMNIVWQEQQDILEEYKDDFGKHLDENENEEIDRTLLGRINRVFDSIPSQLAKENNKFVYSALEKKGRSENYQTAIQWLHDCGIINICYNLTNIAEPLDGYKIENTFKIYVQDSGLFVAMLERGTAAKILSGDMGFYKGAIYENIVADCFSKQGRKLYYFRKDSGLEIDFVESIGGELAIIEVKATTGRSKSAKTVLNNENYAAKICYKLSENNIGVMGKMVTLPYYMTMFLE</sequence>
<dbReference type="Gene3D" id="3.40.50.300">
    <property type="entry name" value="P-loop containing nucleotide triphosphate hydrolases"/>
    <property type="match status" value="1"/>
</dbReference>
<evidence type="ECO:0000313" key="4">
    <source>
        <dbReference type="Proteomes" id="UP000184275"/>
    </source>
</evidence>
<dbReference type="Proteomes" id="UP000184275">
    <property type="component" value="Unassembled WGS sequence"/>
</dbReference>
<organism evidence="3 4">
    <name type="scientific">Fibrobacter intestinalis</name>
    <dbReference type="NCBI Taxonomy" id="28122"/>
    <lineage>
        <taxon>Bacteria</taxon>
        <taxon>Pseudomonadati</taxon>
        <taxon>Fibrobacterota</taxon>
        <taxon>Fibrobacteria</taxon>
        <taxon>Fibrobacterales</taxon>
        <taxon>Fibrobacteraceae</taxon>
        <taxon>Fibrobacter</taxon>
    </lineage>
</organism>
<proteinExistence type="predicted"/>
<dbReference type="Pfam" id="PF13635">
    <property type="entry name" value="DUF4143"/>
    <property type="match status" value="1"/>
</dbReference>
<accession>A0A1M6ZU56</accession>
<dbReference type="Pfam" id="PF13173">
    <property type="entry name" value="AAA_14"/>
    <property type="match status" value="1"/>
</dbReference>
<dbReference type="InterPro" id="IPR025420">
    <property type="entry name" value="DUF4143"/>
</dbReference>
<gene>
    <name evidence="3" type="ORF">SAMN05720469_1733</name>
</gene>
<keyword evidence="4" id="KW-1185">Reference proteome</keyword>